<dbReference type="FunFam" id="3.90.1750.10:FF:000079">
    <property type="entry name" value="E3 ubiquitin-protein ligase"/>
    <property type="match status" value="1"/>
</dbReference>
<dbReference type="SUPFAM" id="SSF56204">
    <property type="entry name" value="Hect, E3 ligase catalytic domain"/>
    <property type="match status" value="1"/>
</dbReference>
<keyword evidence="16" id="KW-1185">Reference proteome</keyword>
<feature type="region of interest" description="Disordered" evidence="11">
    <location>
        <begin position="195"/>
        <end position="259"/>
    </location>
</feature>
<dbReference type="SMART" id="SM00119">
    <property type="entry name" value="HECTc"/>
    <property type="match status" value="1"/>
</dbReference>
<dbReference type="PANTHER" id="PTHR11254:SF440">
    <property type="entry name" value="E3 UBIQUITIN-PROTEIN LIGASE NEDD-4"/>
    <property type="match status" value="1"/>
</dbReference>
<dbReference type="Gene3D" id="2.20.70.10">
    <property type="match status" value="2"/>
</dbReference>
<dbReference type="InterPro" id="IPR036020">
    <property type="entry name" value="WW_dom_sf"/>
</dbReference>
<dbReference type="GO" id="GO:0016567">
    <property type="term" value="P:protein ubiquitination"/>
    <property type="evidence" value="ECO:0007669"/>
    <property type="project" value="UniProtKB-UniPathway"/>
</dbReference>
<evidence type="ECO:0000256" key="5">
    <source>
        <dbReference type="ARBA" id="ARBA00022679"/>
    </source>
</evidence>
<reference evidence="15 16" key="1">
    <citation type="submission" date="2014-04" db="EMBL/GenBank/DDBJ databases">
        <authorList>
            <consortium name="DOE Joint Genome Institute"/>
            <person name="Kuo A."/>
            <person name="Kohler A."/>
            <person name="Jargeat P."/>
            <person name="Nagy L.G."/>
            <person name="Floudas D."/>
            <person name="Copeland A."/>
            <person name="Barry K.W."/>
            <person name="Cichocki N."/>
            <person name="Veneault-Fourrey C."/>
            <person name="LaButti K."/>
            <person name="Lindquist E.A."/>
            <person name="Lipzen A."/>
            <person name="Lundell T."/>
            <person name="Morin E."/>
            <person name="Murat C."/>
            <person name="Sun H."/>
            <person name="Tunlid A."/>
            <person name="Henrissat B."/>
            <person name="Grigoriev I.V."/>
            <person name="Hibbett D.S."/>
            <person name="Martin F."/>
            <person name="Nordberg H.P."/>
            <person name="Cantor M.N."/>
            <person name="Hua S.X."/>
        </authorList>
    </citation>
    <scope>NUCLEOTIDE SEQUENCE [LARGE SCALE GENOMIC DNA]</scope>
    <source>
        <strain evidence="15 16">Ve08.2h10</strain>
    </source>
</reference>
<dbReference type="InterPro" id="IPR024928">
    <property type="entry name" value="E3_ub_ligase_SMURF1"/>
</dbReference>
<keyword evidence="5 8" id="KW-0808">Transferase</keyword>
<dbReference type="HOGENOM" id="CLU_002173_0_0_1"/>
<evidence type="ECO:0000313" key="15">
    <source>
        <dbReference type="EMBL" id="KIK94337.1"/>
    </source>
</evidence>
<dbReference type="EC" id="2.3.2.26" evidence="8"/>
<sequence length="781" mass="88557">MSTEESTSVVRITVLAANSLVKREVFSLPDPFAVVSVDTNQTYTTNATKRTLSPAWNQHFDITIRRSSTITIQIFDQKRFRKRDQGFLGLVKLAGEQALDYSANGHGLISYDLTQSSNGAPVYGKLLFSFSLPHSGGLRQNGRDQAVDSLPPLQHPEASPSSLRARRSTPSLLPEPQGSLLAPMSFFPLQGRLSIGSASTRPRTSGDASTSPVTQMPPPRPQAGIPSGRGTSTTDGGQNPASIREDEGGPLPHGWERRFDDTGRSYYVDHNTRSTTWHCPAPPLEAAPQPPQLPDQSPSQPLQPATSSGSYADVPLPQGWEERRTPEGRPYFVDHRTRSTTWNDPRSSQIAVTASNNLGQLPSGWEMRLTSTGRVYFVDHNTRTTTWDDPRLPTNLDASAPQYKRDYRRKVIYFRSQPSMRMKEGKCELKLRRSRVLEDSFAAVMRMRGDDMKKRLVIRFEGEDGLDYGGVSREWFFLISHEIFDPSYGLFQYSAHDNYTLQINWMSGINPEHLTYFKFIGRLVGLGIFHRRFLDAYFVPSFYKMIIGKKPAFSDLEAVDADLHRSLVWMLKNDITDVLDETFTVTEDRFGEIVEVELRPAGANIPVTEENKKEYVEAVIEYRTRTRIREQSAAFLQGFKELIPSELIEVFDERELELLIGGMSEIDTDDWISYTDYRGYEKTDQVIEWFWQCIRSWPSERKARLLQFATGTSRVPVNGFKDLQGSDGPRRFTIDKSGDPSQLPRSHTCFNRIELPPYEDYESLEKKLTYAIEETEGFGVE</sequence>
<reference evidence="16" key="2">
    <citation type="submission" date="2015-01" db="EMBL/GenBank/DDBJ databases">
        <title>Evolutionary Origins and Diversification of the Mycorrhizal Mutualists.</title>
        <authorList>
            <consortium name="DOE Joint Genome Institute"/>
            <consortium name="Mycorrhizal Genomics Consortium"/>
            <person name="Kohler A."/>
            <person name="Kuo A."/>
            <person name="Nagy L.G."/>
            <person name="Floudas D."/>
            <person name="Copeland A."/>
            <person name="Barry K.W."/>
            <person name="Cichocki N."/>
            <person name="Veneault-Fourrey C."/>
            <person name="LaButti K."/>
            <person name="Lindquist E.A."/>
            <person name="Lipzen A."/>
            <person name="Lundell T."/>
            <person name="Morin E."/>
            <person name="Murat C."/>
            <person name="Riley R."/>
            <person name="Ohm R."/>
            <person name="Sun H."/>
            <person name="Tunlid A."/>
            <person name="Henrissat B."/>
            <person name="Grigoriev I.V."/>
            <person name="Hibbett D.S."/>
            <person name="Martin F."/>
        </authorList>
    </citation>
    <scope>NUCLEOTIDE SEQUENCE [LARGE SCALE GENOMIC DNA]</scope>
    <source>
        <strain evidence="16">Ve08.2h10</strain>
    </source>
</reference>
<feature type="compositionally biased region" description="Basic and acidic residues" evidence="11">
    <location>
        <begin position="320"/>
        <end position="332"/>
    </location>
</feature>
<feature type="domain" description="WW" evidence="13">
    <location>
        <begin position="314"/>
        <end position="347"/>
    </location>
</feature>
<comment type="catalytic activity">
    <reaction evidence="1 8">
        <text>S-ubiquitinyl-[E2 ubiquitin-conjugating enzyme]-L-cysteine + [acceptor protein]-L-lysine = [E2 ubiquitin-conjugating enzyme]-L-cysteine + N(6)-ubiquitinyl-[acceptor protein]-L-lysine.</text>
        <dbReference type="EC" id="2.3.2.26"/>
    </reaction>
</comment>
<evidence type="ECO:0000256" key="2">
    <source>
        <dbReference type="ARBA" id="ARBA00004496"/>
    </source>
</evidence>
<feature type="compositionally biased region" description="Polar residues" evidence="11">
    <location>
        <begin position="196"/>
        <end position="214"/>
    </location>
</feature>
<dbReference type="InterPro" id="IPR000569">
    <property type="entry name" value="HECT_dom"/>
</dbReference>
<dbReference type="Pfam" id="PF00168">
    <property type="entry name" value="C2"/>
    <property type="match status" value="1"/>
</dbReference>
<dbReference type="CDD" id="cd00201">
    <property type="entry name" value="WW"/>
    <property type="match status" value="3"/>
</dbReference>
<dbReference type="SUPFAM" id="SSF49562">
    <property type="entry name" value="C2 domain (Calcium/lipid-binding domain, CaLB)"/>
    <property type="match status" value="1"/>
</dbReference>
<evidence type="ECO:0000313" key="16">
    <source>
        <dbReference type="Proteomes" id="UP000054538"/>
    </source>
</evidence>
<dbReference type="Gene3D" id="2.60.40.150">
    <property type="entry name" value="C2 domain"/>
    <property type="match status" value="1"/>
</dbReference>
<dbReference type="FunFam" id="3.30.2410.10:FF:000001">
    <property type="entry name" value="E3 ubiquitin-protein ligase NEDD4-like"/>
    <property type="match status" value="1"/>
</dbReference>
<dbReference type="Proteomes" id="UP000054538">
    <property type="component" value="Unassembled WGS sequence"/>
</dbReference>
<evidence type="ECO:0000256" key="9">
    <source>
        <dbReference type="PIRSR" id="PIRSR001569-1"/>
    </source>
</evidence>
<comment type="subcellular location">
    <subcellularLocation>
        <location evidence="2">Cytoplasm</location>
    </subcellularLocation>
</comment>
<feature type="active site" description="Glycyl thioester intermediate" evidence="9 10">
    <location>
        <position position="749"/>
    </location>
</feature>
<feature type="domain" description="WW" evidence="13">
    <location>
        <begin position="249"/>
        <end position="282"/>
    </location>
</feature>
<dbReference type="Pfam" id="PF00632">
    <property type="entry name" value="HECT"/>
    <property type="match status" value="1"/>
</dbReference>
<feature type="domain" description="HECT" evidence="14">
    <location>
        <begin position="448"/>
        <end position="781"/>
    </location>
</feature>
<dbReference type="Gene3D" id="3.30.2410.10">
    <property type="entry name" value="Hect, E3 ligase catalytic domain"/>
    <property type="match status" value="1"/>
</dbReference>
<dbReference type="GO" id="GO:0005737">
    <property type="term" value="C:cytoplasm"/>
    <property type="evidence" value="ECO:0007669"/>
    <property type="project" value="UniProtKB-SubCell"/>
</dbReference>
<accession>A0A0D0DB30</accession>
<dbReference type="InParanoid" id="A0A0D0DB30"/>
<organism evidence="15 16">
    <name type="scientific">Paxillus rubicundulus Ve08.2h10</name>
    <dbReference type="NCBI Taxonomy" id="930991"/>
    <lineage>
        <taxon>Eukaryota</taxon>
        <taxon>Fungi</taxon>
        <taxon>Dikarya</taxon>
        <taxon>Basidiomycota</taxon>
        <taxon>Agaricomycotina</taxon>
        <taxon>Agaricomycetes</taxon>
        <taxon>Agaricomycetidae</taxon>
        <taxon>Boletales</taxon>
        <taxon>Paxilineae</taxon>
        <taxon>Paxillaceae</taxon>
        <taxon>Paxillus</taxon>
    </lineage>
</organism>
<evidence type="ECO:0000256" key="1">
    <source>
        <dbReference type="ARBA" id="ARBA00000885"/>
    </source>
</evidence>
<feature type="compositionally biased region" description="Polar residues" evidence="11">
    <location>
        <begin position="229"/>
        <end position="241"/>
    </location>
</feature>
<dbReference type="PANTHER" id="PTHR11254">
    <property type="entry name" value="HECT DOMAIN UBIQUITIN-PROTEIN LIGASE"/>
    <property type="match status" value="1"/>
</dbReference>
<dbReference type="InterPro" id="IPR001202">
    <property type="entry name" value="WW_dom"/>
</dbReference>
<dbReference type="Pfam" id="PF00397">
    <property type="entry name" value="WW"/>
    <property type="match status" value="3"/>
</dbReference>
<name>A0A0D0DB30_9AGAM</name>
<feature type="region of interest" description="Disordered" evidence="11">
    <location>
        <begin position="139"/>
        <end position="179"/>
    </location>
</feature>
<evidence type="ECO:0000256" key="7">
    <source>
        <dbReference type="ARBA" id="ARBA00022786"/>
    </source>
</evidence>
<dbReference type="SMART" id="SM00239">
    <property type="entry name" value="C2"/>
    <property type="match status" value="1"/>
</dbReference>
<dbReference type="EMBL" id="KN825114">
    <property type="protein sequence ID" value="KIK94337.1"/>
    <property type="molecule type" value="Genomic_DNA"/>
</dbReference>
<evidence type="ECO:0000256" key="8">
    <source>
        <dbReference type="PIRNR" id="PIRNR001569"/>
    </source>
</evidence>
<evidence type="ECO:0000256" key="10">
    <source>
        <dbReference type="PROSITE-ProRule" id="PRU00104"/>
    </source>
</evidence>
<proteinExistence type="predicted"/>
<dbReference type="GO" id="GO:0061630">
    <property type="term" value="F:ubiquitin protein ligase activity"/>
    <property type="evidence" value="ECO:0007669"/>
    <property type="project" value="UniProtKB-EC"/>
</dbReference>
<evidence type="ECO:0000259" key="13">
    <source>
        <dbReference type="PROSITE" id="PS50020"/>
    </source>
</evidence>
<evidence type="ECO:0000256" key="11">
    <source>
        <dbReference type="SAM" id="MobiDB-lite"/>
    </source>
</evidence>
<protein>
    <recommendedName>
        <fullName evidence="8">E3 ubiquitin-protein ligase</fullName>
        <ecNumber evidence="8">2.3.2.26</ecNumber>
    </recommendedName>
</protein>
<dbReference type="GO" id="GO:0006511">
    <property type="term" value="P:ubiquitin-dependent protein catabolic process"/>
    <property type="evidence" value="ECO:0007669"/>
    <property type="project" value="InterPro"/>
</dbReference>
<dbReference type="SUPFAM" id="SSF51045">
    <property type="entry name" value="WW domain"/>
    <property type="match status" value="3"/>
</dbReference>
<comment type="pathway">
    <text evidence="3 8">Protein modification; protein ubiquitination.</text>
</comment>
<gene>
    <name evidence="15" type="ORF">PAXRUDRAFT_12097</name>
</gene>
<evidence type="ECO:0000259" key="14">
    <source>
        <dbReference type="PROSITE" id="PS50237"/>
    </source>
</evidence>
<dbReference type="FunFam" id="3.30.2160.10:FF:000001">
    <property type="entry name" value="E3 ubiquitin-protein ligase NEDD4-like"/>
    <property type="match status" value="1"/>
</dbReference>
<keyword evidence="4" id="KW-0963">Cytoplasm</keyword>
<dbReference type="InterPro" id="IPR035983">
    <property type="entry name" value="Hect_E3_ubiquitin_ligase"/>
</dbReference>
<feature type="domain" description="C2" evidence="12">
    <location>
        <begin position="1"/>
        <end position="110"/>
    </location>
</feature>
<dbReference type="PROSITE" id="PS01159">
    <property type="entry name" value="WW_DOMAIN_1"/>
    <property type="match status" value="3"/>
</dbReference>
<dbReference type="Gene3D" id="3.30.2160.10">
    <property type="entry name" value="Hect, E3 ligase catalytic domain"/>
    <property type="match status" value="1"/>
</dbReference>
<dbReference type="OrthoDB" id="8068875at2759"/>
<evidence type="ECO:0000256" key="6">
    <source>
        <dbReference type="ARBA" id="ARBA00022737"/>
    </source>
</evidence>
<feature type="compositionally biased region" description="Low complexity" evidence="11">
    <location>
        <begin position="294"/>
        <end position="305"/>
    </location>
</feature>
<keyword evidence="6" id="KW-0677">Repeat</keyword>
<evidence type="ECO:0000256" key="3">
    <source>
        <dbReference type="ARBA" id="ARBA00004906"/>
    </source>
</evidence>
<dbReference type="PROSITE" id="PS50020">
    <property type="entry name" value="WW_DOMAIN_2"/>
    <property type="match status" value="3"/>
</dbReference>
<dbReference type="PROSITE" id="PS50237">
    <property type="entry name" value="HECT"/>
    <property type="match status" value="1"/>
</dbReference>
<keyword evidence="7 8" id="KW-0833">Ubl conjugation pathway</keyword>
<dbReference type="Gene3D" id="3.90.1750.10">
    <property type="entry name" value="Hect, E3 ligase catalytic domains"/>
    <property type="match status" value="1"/>
</dbReference>
<dbReference type="CDD" id="cd08382">
    <property type="entry name" value="C2_Smurf-like"/>
    <property type="match status" value="1"/>
</dbReference>
<feature type="region of interest" description="Disordered" evidence="11">
    <location>
        <begin position="274"/>
        <end position="332"/>
    </location>
</feature>
<dbReference type="InterPro" id="IPR035892">
    <property type="entry name" value="C2_domain_sf"/>
</dbReference>
<dbReference type="SMART" id="SM00456">
    <property type="entry name" value="WW"/>
    <property type="match status" value="3"/>
</dbReference>
<dbReference type="FunFam" id="2.20.70.10:FF:000017">
    <property type="entry name" value="E3 ubiquitin-protein ligase"/>
    <property type="match status" value="1"/>
</dbReference>
<dbReference type="AlphaFoldDB" id="A0A0D0DB30"/>
<evidence type="ECO:0000256" key="4">
    <source>
        <dbReference type="ARBA" id="ARBA00022490"/>
    </source>
</evidence>
<dbReference type="CDD" id="cd00078">
    <property type="entry name" value="HECTc"/>
    <property type="match status" value="1"/>
</dbReference>
<dbReference type="PROSITE" id="PS50004">
    <property type="entry name" value="C2"/>
    <property type="match status" value="1"/>
</dbReference>
<dbReference type="InterPro" id="IPR050409">
    <property type="entry name" value="E3_ubiq-protein_ligase"/>
</dbReference>
<feature type="domain" description="WW" evidence="13">
    <location>
        <begin position="359"/>
        <end position="392"/>
    </location>
</feature>
<dbReference type="InterPro" id="IPR000008">
    <property type="entry name" value="C2_dom"/>
</dbReference>
<dbReference type="PIRSF" id="PIRSF001569">
    <property type="entry name" value="E3_ub_ligase_SMURF1"/>
    <property type="match status" value="1"/>
</dbReference>
<dbReference type="STRING" id="930991.A0A0D0DB30"/>
<dbReference type="UniPathway" id="UPA00143"/>
<feature type="compositionally biased region" description="Pro residues" evidence="11">
    <location>
        <begin position="280"/>
        <end position="293"/>
    </location>
</feature>
<evidence type="ECO:0000259" key="12">
    <source>
        <dbReference type="PROSITE" id="PS50004"/>
    </source>
</evidence>